<protein>
    <submittedName>
        <fullName evidence="2">Uncharacterized protein</fullName>
    </submittedName>
</protein>
<dbReference type="PATRIC" id="fig|68170.10.peg.8638"/>
<name>A0A0F0GPU3_LENAE</name>
<evidence type="ECO:0000256" key="1">
    <source>
        <dbReference type="SAM" id="MobiDB-lite"/>
    </source>
</evidence>
<proteinExistence type="predicted"/>
<comment type="caution">
    <text evidence="2">The sequence shown here is derived from an EMBL/GenBank/DDBJ whole genome shotgun (WGS) entry which is preliminary data.</text>
</comment>
<dbReference type="EMBL" id="JYJG01000291">
    <property type="protein sequence ID" value="KJK43438.1"/>
    <property type="molecule type" value="Genomic_DNA"/>
</dbReference>
<sequence>MSGCRIFQERDRAGYDEMARFLTDVAQGVLAYKEIALACIDDYLDGDQKSAEGVAERVNLAADPKLDDMDDDYEAAPWVPPAPREDD</sequence>
<reference evidence="2 3" key="1">
    <citation type="submission" date="2015-02" db="EMBL/GenBank/DDBJ databases">
        <authorList>
            <person name="Ju K.-S."/>
            <person name="Doroghazi J.R."/>
            <person name="Metcalf W."/>
        </authorList>
    </citation>
    <scope>NUCLEOTIDE SEQUENCE [LARGE SCALE GENOMIC DNA]</scope>
    <source>
        <strain evidence="2 3">NRRL B-16140</strain>
    </source>
</reference>
<accession>A0A0F0GPU3</accession>
<organism evidence="2 3">
    <name type="scientific">Lentzea aerocolonigenes</name>
    <name type="common">Lechevalieria aerocolonigenes</name>
    <name type="synonym">Saccharothrix aerocolonigenes</name>
    <dbReference type="NCBI Taxonomy" id="68170"/>
    <lineage>
        <taxon>Bacteria</taxon>
        <taxon>Bacillati</taxon>
        <taxon>Actinomycetota</taxon>
        <taxon>Actinomycetes</taxon>
        <taxon>Pseudonocardiales</taxon>
        <taxon>Pseudonocardiaceae</taxon>
        <taxon>Lentzea</taxon>
    </lineage>
</organism>
<dbReference type="AlphaFoldDB" id="A0A0F0GPU3"/>
<feature type="compositionally biased region" description="Pro residues" evidence="1">
    <location>
        <begin position="78"/>
        <end position="87"/>
    </location>
</feature>
<gene>
    <name evidence="2" type="ORF">UK23_33255</name>
</gene>
<dbReference type="Proteomes" id="UP000033393">
    <property type="component" value="Unassembled WGS sequence"/>
</dbReference>
<evidence type="ECO:0000313" key="2">
    <source>
        <dbReference type="EMBL" id="KJK43438.1"/>
    </source>
</evidence>
<keyword evidence="3" id="KW-1185">Reference proteome</keyword>
<evidence type="ECO:0000313" key="3">
    <source>
        <dbReference type="Proteomes" id="UP000033393"/>
    </source>
</evidence>
<feature type="region of interest" description="Disordered" evidence="1">
    <location>
        <begin position="62"/>
        <end position="87"/>
    </location>
</feature>